<gene>
    <name evidence="1" type="ORF">FJU30_17365</name>
</gene>
<dbReference type="AlphaFoldDB" id="A0A5J5FWM8"/>
<comment type="caution">
    <text evidence="1">The sequence shown here is derived from an EMBL/GenBank/DDBJ whole genome shotgun (WGS) entry which is preliminary data.</text>
</comment>
<dbReference type="Proteomes" id="UP000335415">
    <property type="component" value="Unassembled WGS sequence"/>
</dbReference>
<sequence length="102" mass="12217">MSTKDMNRGTNCKDYDLKARGFMIKFNILYKKKGDYFILENKNQKYIAMIWPGGHRDETRCFKLINDDVIMYSNYEDMASFADKIRNNYSIYKIREVPTPDF</sequence>
<reference evidence="1 2" key="1">
    <citation type="submission" date="2019-09" db="EMBL/GenBank/DDBJ databases">
        <authorList>
            <person name="Li Y."/>
        </authorList>
    </citation>
    <scope>NUCLEOTIDE SEQUENCE [LARGE SCALE GENOMIC DNA]</scope>
    <source>
        <strain evidence="1 2">L3-3HA</strain>
    </source>
</reference>
<evidence type="ECO:0000313" key="2">
    <source>
        <dbReference type="Proteomes" id="UP000335415"/>
    </source>
</evidence>
<dbReference type="EMBL" id="VYKJ01000009">
    <property type="protein sequence ID" value="KAA8998182.1"/>
    <property type="molecule type" value="Genomic_DNA"/>
</dbReference>
<evidence type="ECO:0000313" key="1">
    <source>
        <dbReference type="EMBL" id="KAA8998182.1"/>
    </source>
</evidence>
<proteinExistence type="predicted"/>
<protein>
    <submittedName>
        <fullName evidence="1">Uncharacterized protein</fullName>
    </submittedName>
</protein>
<name>A0A5J5FWM8_9GAMM</name>
<accession>A0A5J5FWM8</accession>
<dbReference type="OrthoDB" id="1449301at2"/>
<keyword evidence="2" id="KW-1185">Reference proteome</keyword>
<dbReference type="RefSeq" id="WP_150436241.1">
    <property type="nucleotide sequence ID" value="NZ_VYKJ01000009.1"/>
</dbReference>
<organism evidence="1 2">
    <name type="scientific">Affinibrenneria salicis</name>
    <dbReference type="NCBI Taxonomy" id="2590031"/>
    <lineage>
        <taxon>Bacteria</taxon>
        <taxon>Pseudomonadati</taxon>
        <taxon>Pseudomonadota</taxon>
        <taxon>Gammaproteobacteria</taxon>
        <taxon>Enterobacterales</taxon>
        <taxon>Pectobacteriaceae</taxon>
        <taxon>Affinibrenneria</taxon>
    </lineage>
</organism>